<feature type="domain" description="HTH gntR-type" evidence="4">
    <location>
        <begin position="1"/>
        <end position="69"/>
    </location>
</feature>
<dbReference type="RefSeq" id="WP_156530942.1">
    <property type="nucleotide sequence ID" value="NZ_CACRUE010000031.1"/>
</dbReference>
<keyword evidence="2" id="KW-0238">DNA-binding</keyword>
<evidence type="ECO:0000313" key="5">
    <source>
        <dbReference type="EMBL" id="VYU20660.1"/>
    </source>
</evidence>
<organism evidence="5">
    <name type="scientific">Intestinibacter bartlettii</name>
    <dbReference type="NCBI Taxonomy" id="261299"/>
    <lineage>
        <taxon>Bacteria</taxon>
        <taxon>Bacillati</taxon>
        <taxon>Bacillota</taxon>
        <taxon>Clostridia</taxon>
        <taxon>Peptostreptococcales</taxon>
        <taxon>Peptostreptococcaceae</taxon>
        <taxon>Intestinibacter</taxon>
    </lineage>
</organism>
<dbReference type="PANTHER" id="PTHR44846">
    <property type="entry name" value="MANNOSYL-D-GLYCERATE TRANSPORT/METABOLISM SYSTEM REPRESSOR MNGR-RELATED"/>
    <property type="match status" value="1"/>
</dbReference>
<sequence length="235" mass="27356">MLKYQLIANQIESHIYENNLPKGTKLPTVEQFASDYSVSKSTIVKALESLVLKGIVYQVQGSGIFVRKKNRNGYINFNSPHGFTDNLKDNKITSKVLDLQLIKANDEICDYLECSKEDDVYIVKRVRYIDDKIMCYEESYYKQSIITFLNNQIVEGSIFEYIEKAFNIKTSFQDRYFYVISLDKEISKLLELNVNDPALVAYNQCYSPSGILFNYSKIIYHYKNTKFYDQSSTVK</sequence>
<dbReference type="SUPFAM" id="SSF64288">
    <property type="entry name" value="Chorismate lyase-like"/>
    <property type="match status" value="1"/>
</dbReference>
<dbReference type="AlphaFoldDB" id="A0A6N3CVB6"/>
<dbReference type="InterPro" id="IPR050679">
    <property type="entry name" value="Bact_HTH_transcr_reg"/>
</dbReference>
<dbReference type="InterPro" id="IPR011663">
    <property type="entry name" value="UTRA"/>
</dbReference>
<dbReference type="SUPFAM" id="SSF46785">
    <property type="entry name" value="Winged helix' DNA-binding domain"/>
    <property type="match status" value="1"/>
</dbReference>
<dbReference type="Pfam" id="PF07702">
    <property type="entry name" value="UTRA"/>
    <property type="match status" value="1"/>
</dbReference>
<keyword evidence="3" id="KW-0804">Transcription</keyword>
<dbReference type="SMART" id="SM00866">
    <property type="entry name" value="UTRA"/>
    <property type="match status" value="1"/>
</dbReference>
<accession>A0A6N3CVB6</accession>
<dbReference type="CDD" id="cd07377">
    <property type="entry name" value="WHTH_GntR"/>
    <property type="match status" value="1"/>
</dbReference>
<dbReference type="InterPro" id="IPR036388">
    <property type="entry name" value="WH-like_DNA-bd_sf"/>
</dbReference>
<dbReference type="InterPro" id="IPR036390">
    <property type="entry name" value="WH_DNA-bd_sf"/>
</dbReference>
<dbReference type="PANTHER" id="PTHR44846:SF4">
    <property type="entry name" value="HTH GNTR-TYPE DOMAIN-CONTAINING PROTEIN"/>
    <property type="match status" value="1"/>
</dbReference>
<dbReference type="EMBL" id="CACRUE010000031">
    <property type="protein sequence ID" value="VYU20660.1"/>
    <property type="molecule type" value="Genomic_DNA"/>
</dbReference>
<dbReference type="GO" id="GO:0003677">
    <property type="term" value="F:DNA binding"/>
    <property type="evidence" value="ECO:0007669"/>
    <property type="project" value="UniProtKB-KW"/>
</dbReference>
<name>A0A6N3CVB6_9FIRM</name>
<dbReference type="InterPro" id="IPR000524">
    <property type="entry name" value="Tscrpt_reg_HTH_GntR"/>
</dbReference>
<reference evidence="5" key="1">
    <citation type="submission" date="2019-11" db="EMBL/GenBank/DDBJ databases">
        <authorList>
            <person name="Feng L."/>
        </authorList>
    </citation>
    <scope>NUCLEOTIDE SEQUENCE</scope>
    <source>
        <strain evidence="5">IbartlettiiLFYP30</strain>
    </source>
</reference>
<dbReference type="Gene3D" id="3.40.1410.10">
    <property type="entry name" value="Chorismate lyase-like"/>
    <property type="match status" value="1"/>
</dbReference>
<dbReference type="Gene3D" id="1.10.10.10">
    <property type="entry name" value="Winged helix-like DNA-binding domain superfamily/Winged helix DNA-binding domain"/>
    <property type="match status" value="1"/>
</dbReference>
<gene>
    <name evidence="5" type="primary">yydK</name>
    <name evidence="5" type="ORF">IBLFYP30_02013</name>
</gene>
<dbReference type="Pfam" id="PF00392">
    <property type="entry name" value="GntR"/>
    <property type="match status" value="1"/>
</dbReference>
<dbReference type="PROSITE" id="PS50949">
    <property type="entry name" value="HTH_GNTR"/>
    <property type="match status" value="1"/>
</dbReference>
<dbReference type="GO" id="GO:0045892">
    <property type="term" value="P:negative regulation of DNA-templated transcription"/>
    <property type="evidence" value="ECO:0007669"/>
    <property type="project" value="TreeGrafter"/>
</dbReference>
<evidence type="ECO:0000256" key="2">
    <source>
        <dbReference type="ARBA" id="ARBA00023125"/>
    </source>
</evidence>
<dbReference type="SMART" id="SM00345">
    <property type="entry name" value="HTH_GNTR"/>
    <property type="match status" value="1"/>
</dbReference>
<proteinExistence type="predicted"/>
<evidence type="ECO:0000259" key="4">
    <source>
        <dbReference type="PROSITE" id="PS50949"/>
    </source>
</evidence>
<dbReference type="GO" id="GO:0003700">
    <property type="term" value="F:DNA-binding transcription factor activity"/>
    <property type="evidence" value="ECO:0007669"/>
    <property type="project" value="InterPro"/>
</dbReference>
<evidence type="ECO:0000256" key="1">
    <source>
        <dbReference type="ARBA" id="ARBA00023015"/>
    </source>
</evidence>
<evidence type="ECO:0000256" key="3">
    <source>
        <dbReference type="ARBA" id="ARBA00023163"/>
    </source>
</evidence>
<dbReference type="InterPro" id="IPR028978">
    <property type="entry name" value="Chorismate_lyase_/UTRA_dom_sf"/>
</dbReference>
<keyword evidence="1" id="KW-0805">Transcription regulation</keyword>
<protein>
    <submittedName>
        <fullName evidence="5">Putative HTH-type transcriptional regulator YydK</fullName>
    </submittedName>
</protein>